<dbReference type="EMBL" id="CAJOBA010035497">
    <property type="protein sequence ID" value="CAF4005653.1"/>
    <property type="molecule type" value="Genomic_DNA"/>
</dbReference>
<comment type="caution">
    <text evidence="2">The sequence shown here is derived from an EMBL/GenBank/DDBJ whole genome shotgun (WGS) entry which is preliminary data.</text>
</comment>
<protein>
    <submittedName>
        <fullName evidence="2">Uncharacterized protein</fullName>
    </submittedName>
</protein>
<dbReference type="Proteomes" id="UP000682733">
    <property type="component" value="Unassembled WGS sequence"/>
</dbReference>
<dbReference type="AlphaFoldDB" id="A0A8S2NK50"/>
<accession>A0A8S2NK50</accession>
<gene>
    <name evidence="1" type="ORF">OVA965_LOCUS23721</name>
    <name evidence="2" type="ORF">TMI583_LOCUS24440</name>
</gene>
<dbReference type="EMBL" id="CAJNOK010013968">
    <property type="protein sequence ID" value="CAF1195412.1"/>
    <property type="molecule type" value="Genomic_DNA"/>
</dbReference>
<organism evidence="2 3">
    <name type="scientific">Didymodactylos carnosus</name>
    <dbReference type="NCBI Taxonomy" id="1234261"/>
    <lineage>
        <taxon>Eukaryota</taxon>
        <taxon>Metazoa</taxon>
        <taxon>Spiralia</taxon>
        <taxon>Gnathifera</taxon>
        <taxon>Rotifera</taxon>
        <taxon>Eurotatoria</taxon>
        <taxon>Bdelloidea</taxon>
        <taxon>Philodinida</taxon>
        <taxon>Philodinidae</taxon>
        <taxon>Didymodactylos</taxon>
    </lineage>
</organism>
<evidence type="ECO:0000313" key="2">
    <source>
        <dbReference type="EMBL" id="CAF4005653.1"/>
    </source>
</evidence>
<sequence length="456" mass="53742">MEQVLTSSDCSQTTDTFTEICDAELTETLIIWFDRSIQPSNKTIQRFSSTNKFFRFYNQRQTFLKGLKTSTINKKIYLIVSGPQKSSIINDVHEFDEINSIFIRCKNRCKHETLMEKYWKIVGIFTDQEILEENLKIMTEQSDDIKHQKLIHYVTEEPDAFLWLLLLKEMVLSMPSTLKAKQYLVNKCRQSRRLNADGFRALYEFEQYYNYRGQPLTWYKEFQPFINKLFSNDPIESLNIFRYYLKDLCRCLTNESFKQNQHEQIIKIYRSMTILNSEIQHLRINIDNLILFNGFLSGFTSRKFAIKSIKKYSKRVDEHMVLFEIHLDTHMKKINVVSIATFPKYDEVLFDMYTIFKIITIVSNSELTVISMTITDEQILFASDPPSTSSLKAGQMFARLIHENADISVYFQHLFNIHGNQQTAARIYYKDKIVETIQSVPTSTAYNRFGVVSDHL</sequence>
<dbReference type="Gene3D" id="3.90.176.10">
    <property type="entry name" value="Toxin ADP-ribosyltransferase, Chain A, domain 1"/>
    <property type="match status" value="1"/>
</dbReference>
<name>A0A8S2NK50_9BILA</name>
<proteinExistence type="predicted"/>
<evidence type="ECO:0000313" key="1">
    <source>
        <dbReference type="EMBL" id="CAF1195412.1"/>
    </source>
</evidence>
<evidence type="ECO:0000313" key="3">
    <source>
        <dbReference type="Proteomes" id="UP000682733"/>
    </source>
</evidence>
<dbReference type="SUPFAM" id="SSF56399">
    <property type="entry name" value="ADP-ribosylation"/>
    <property type="match status" value="1"/>
</dbReference>
<dbReference type="Proteomes" id="UP000677228">
    <property type="component" value="Unassembled WGS sequence"/>
</dbReference>
<reference evidence="2" key="1">
    <citation type="submission" date="2021-02" db="EMBL/GenBank/DDBJ databases">
        <authorList>
            <person name="Nowell W R."/>
        </authorList>
    </citation>
    <scope>NUCLEOTIDE SEQUENCE</scope>
</reference>